<name>A0ABV2GLA0_9HYPH</name>
<organism evidence="2 3">
    <name type="scientific">Mesorhizobium robiniae</name>
    <dbReference type="NCBI Taxonomy" id="559315"/>
    <lineage>
        <taxon>Bacteria</taxon>
        <taxon>Pseudomonadati</taxon>
        <taxon>Pseudomonadota</taxon>
        <taxon>Alphaproteobacteria</taxon>
        <taxon>Hyphomicrobiales</taxon>
        <taxon>Phyllobacteriaceae</taxon>
        <taxon>Mesorhizobium</taxon>
    </lineage>
</organism>
<accession>A0ABV2GLA0</accession>
<evidence type="ECO:0000256" key="1">
    <source>
        <dbReference type="SAM" id="MobiDB-lite"/>
    </source>
</evidence>
<keyword evidence="3" id="KW-1185">Reference proteome</keyword>
<gene>
    <name evidence="2" type="ORF">ABID19_002099</name>
</gene>
<dbReference type="InterPro" id="IPR017601">
    <property type="entry name" value="DGQHR-contain_dom"/>
</dbReference>
<proteinExistence type="predicted"/>
<reference evidence="2 3" key="1">
    <citation type="submission" date="2024-06" db="EMBL/GenBank/DDBJ databases">
        <title>Genomic Encyclopedia of Type Strains, Phase IV (KMG-IV): sequencing the most valuable type-strain genomes for metagenomic binning, comparative biology and taxonomic classification.</title>
        <authorList>
            <person name="Goeker M."/>
        </authorList>
    </citation>
    <scope>NUCLEOTIDE SEQUENCE [LARGE SCALE GENOMIC DNA]</scope>
    <source>
        <strain evidence="2 3">DSM 100022</strain>
    </source>
</reference>
<evidence type="ECO:0000313" key="3">
    <source>
        <dbReference type="Proteomes" id="UP001549204"/>
    </source>
</evidence>
<feature type="region of interest" description="Disordered" evidence="1">
    <location>
        <begin position="1"/>
        <end position="21"/>
    </location>
</feature>
<protein>
    <submittedName>
        <fullName evidence="2">DGQHR domain-containing protein</fullName>
    </submittedName>
</protein>
<evidence type="ECO:0000313" key="2">
    <source>
        <dbReference type="EMBL" id="MET3579074.1"/>
    </source>
</evidence>
<dbReference type="Proteomes" id="UP001549204">
    <property type="component" value="Unassembled WGS sequence"/>
</dbReference>
<comment type="caution">
    <text evidence="2">The sequence shown here is derived from an EMBL/GenBank/DDBJ whole genome shotgun (WGS) entry which is preliminary data.</text>
</comment>
<dbReference type="RefSeq" id="WP_354490203.1">
    <property type="nucleotide sequence ID" value="NZ_JBEPMC010000003.1"/>
</dbReference>
<dbReference type="NCBIfam" id="TIGR03187">
    <property type="entry name" value="DGQHR"/>
    <property type="match status" value="1"/>
</dbReference>
<sequence>MKKAKPKPKLTPDEIKAKKTKADHRKMVRSVFVKSGFARVSDLSDKEFTYEGQKTDFDDVCVFENILICLEYTTAANISAHLKPKKIIYDKIDASHENFVNFYSALSADLTQKLLASYDASEVKVVVVYCSLNEIDPLLKQNVPNPTYLDYPDLRYFKNLSDCIRKSAAPELLDFLGLKEQDIGQGGKIGVGKKTESYPGSLLPESSSNFSKGYKVVSFYAAPRVLLRCAYVLRNGGWRGSYNLYQRMISKTKIDSTRKYLKTHRRVFVNNIIVTLPHDCHITDSNGKTADHAVINKTEPVIVQIPDRINSIGIIDGQHRTYAYHDSVTDDPEIAKLRNKQNLLVTGIIYPNTANADEKEKFEAKLFLEINSTQTNAKSSLRQAIAAILEPFSAESIATRVLEALDQSGGPLSSQIERYFFDKDKLKTTSIVSYALKPLVKPSGTDSLFFLWNQADKEKMIPENNYDMLSAYVSFCISQIDMFLSAARSSLPKDKWTTDKSVDGRMLNTTVINSFLICLRILIENKKTGTFDYYKSKLTDLSKFPFKQYHSSQYKQLALKIYDKHFG</sequence>
<dbReference type="EMBL" id="JBEPMC010000003">
    <property type="protein sequence ID" value="MET3579074.1"/>
    <property type="molecule type" value="Genomic_DNA"/>
</dbReference>